<proteinExistence type="predicted"/>
<sequence>MDASTAPLPETGFRNPIIALAAALIRAILYLLNVVRRLVAFVTISIPTYVVRILGYSLTLRLDFTKLLILFALAGLGVFIWVRYRYLNKYSELKEVPLAPPDPHLLNPLLSLPDDFTRPTAFHNYLDEFLSAIRVFGFLEKPVFHELSRHLQTKRLIAGGGGDKNFYCVLDGNVQVFTNSGAGAGAGTLDTSSPVDGLDGSYNGYQLLNEVSTGGTLSSLFTILSLFTEDVRLSWDGEQEYSGGEGQGGEEMFEDDEDDHDDDDDDDDDADFGDRSAGSSGNAFEDTDEDEEEDMDADADADADAENGSVTTEIPRKRQKERRSDSDVSQLDFAALGRTTTTTNAANGSTPSSSASSLHPSPSMGAKVRGTEPGGHGWRKGKGTSSIPAPRRTRSSRTEKSTTTATRSNVPHHTTTTPSSDHHHPRPSRVIARATVDTTLAVIPSHAFKRLRYKFPKATGQIVSVILTRFARVTFMTAHRYLGLTKEVLQAEDKLNSLVSYPLPIEFYESGGMDGLRSRFRPEAKAAAAREEAEEEERERSGGSERASKEGGFGGLYTNTTVRDRYPPTTTTNPDRPASEKDYFSFAPDSPRHSSTGSTKSSTLNSVTPKDGRTPSVASARTAVNNVSSPSTVREKGKKMQGLGMTKLEAQVPVASSSRPIADTRETFRRGTSRKQVGAGDLMSMTTNNASNEGPLYRPGPQSARTPGLKRMDTWLEKPSFGQSMSTLGLKRSSDFGMNSLGDLPKRQQEALGDDFDLRDAVMVSIAESIGLIQSPTPESTGTESQGYSTPNSPIFGGASGSVSGTGAHSRNQSRSPFGNLSMLDMLQGNNSSGLHFKDRMTADDESSVTGTTTSATGRLGDLENDVQILYFKAGSKLVGEGETNPGLFFVIDGFLDVSIARAGSESPTLSVDPVPAMMNEKQNRNDEQTGEKPKAAQDYLFTVKPGGIAGYLASLCGTPSYTNVTAKTDCYVGLLPHTSFERLLERRPIVLLTLAKRLISLLSPLVHDLDLALDWEQINAGQVLYREGDKSDSFYIVINGRLRSVHEHASGKVDLIAEYGQGSPIGELEAITDSARPNTVHAIRDSELVKMPMTLFNAVSVQHPATTIRFLRLIASRVKQAAGPSLRQNPVAKPFSGSSGANLNLKTVCILPVTGSVPIAAFAERLRNALEDIGAPTAYLNQASVMRQLGRHAFSKMGKLKIAGWLAEREQRNRTVLYVVDTPVTSQWTLTSIRQADFVLIVGMGDDVALGEYEKLLLATKTTARKELVLLHPERYVASGFTRRWLKDRSYISGHHHVELPGIVLPNKTPMLVHDPAAIAAFKHLREKVETRIKKYRFRPSDRPRRPPHMNDFARLARRLCGKSIGLVLGGGGGRGISHIGMLQALEEAQIPVDAIGGCSIGAFVGGLYAREADLLSTRGRAKQFSGRMGSIWRLVSDVTYPFAAYTTGHEFNRGIYKAFYDVHLEDMWIPFFANSTNITHSRMEIHKTGYAWRYVRASMTLAGLLPPISDRGDLLVDGGYIDNLPVSVMMSMGPTDVIAIDVGSIDDTSPRNYGDSVSGWGILLNKMNPFAKQQVLSMAEVSGRLTYVASVRTLEEAKNTPGCLYYAMPVQQFETLGGFAQFNDVYKVGLTAGREILQKWKEEGRLPTGLVDDVKGEKAIKRGARLRRMSI</sequence>
<dbReference type="Proteomes" id="UP001227268">
    <property type="component" value="Unassembled WGS sequence"/>
</dbReference>
<dbReference type="EMBL" id="JASBWT010000024">
    <property type="protein sequence ID" value="KAJ9094761.1"/>
    <property type="molecule type" value="Genomic_DNA"/>
</dbReference>
<name>A0ACC2V6S9_9TREE</name>
<evidence type="ECO:0000313" key="2">
    <source>
        <dbReference type="Proteomes" id="UP001227268"/>
    </source>
</evidence>
<keyword evidence="2" id="KW-1185">Reference proteome</keyword>
<evidence type="ECO:0000313" key="1">
    <source>
        <dbReference type="EMBL" id="KAJ9094761.1"/>
    </source>
</evidence>
<reference evidence="1" key="1">
    <citation type="submission" date="2023-04" db="EMBL/GenBank/DDBJ databases">
        <title>Draft Genome sequencing of Naganishia species isolated from polar environments using Oxford Nanopore Technology.</title>
        <authorList>
            <person name="Leo P."/>
            <person name="Venkateswaran K."/>
        </authorList>
    </citation>
    <scope>NUCLEOTIDE SEQUENCE</scope>
    <source>
        <strain evidence="1">MNA-CCFEE 5423</strain>
    </source>
</reference>
<comment type="caution">
    <text evidence="1">The sequence shown here is derived from an EMBL/GenBank/DDBJ whole genome shotgun (WGS) entry which is preliminary data.</text>
</comment>
<protein>
    <submittedName>
        <fullName evidence="1">Uncharacterized protein</fullName>
    </submittedName>
</protein>
<accession>A0ACC2V6S9</accession>
<organism evidence="1 2">
    <name type="scientific">Naganishia friedmannii</name>
    <dbReference type="NCBI Taxonomy" id="89922"/>
    <lineage>
        <taxon>Eukaryota</taxon>
        <taxon>Fungi</taxon>
        <taxon>Dikarya</taxon>
        <taxon>Basidiomycota</taxon>
        <taxon>Agaricomycotina</taxon>
        <taxon>Tremellomycetes</taxon>
        <taxon>Filobasidiales</taxon>
        <taxon>Filobasidiaceae</taxon>
        <taxon>Naganishia</taxon>
    </lineage>
</organism>
<gene>
    <name evidence="1" type="ORF">QFC21_005920</name>
</gene>